<evidence type="ECO:0000313" key="2">
    <source>
        <dbReference type="Proteomes" id="UP000616151"/>
    </source>
</evidence>
<name>A0ACC5R8C6_9HYPH</name>
<proteinExistence type="predicted"/>
<accession>A0ACC5R8C6</accession>
<gene>
    <name evidence="1" type="ORF">JHL16_21350</name>
</gene>
<sequence>MTRPRDHDYLPILKRDLADGKVSRRSFLRTATLLGLSAASAYAFADKVTGVPSEAQAQDAKPKGGTLRISTTVYDVKSPAIASTTAHPLIYSQVVEYLTKTGADNVTRPHLLKSWEPSADLKTWTLHLRDDVKWHSGRSFVADDVVWNLTRLLSDDVGSSVLGLMEGYLLNSVDTGKVDDKGKKIIRHELWDPKAIEKVDDKTVRLNLKAPQLAVPEHLFHYPAVMLYPEEKGVFGPGAVGTGAFTLKELNVSRNAVLEAKPGYWGEGPYLDRIEFVDVGGNEQAIVNALISGQVDGAFQILPDFYPLLKDNAALQYYQVTTADTSVVRMNLKNKPFDDAKVRQAFRLAVDPVKANQITFGQFSTPAEHHHVSPIHPDYAKLPEPVRDVEKAKALLAEAGYKDGVDVELVIQQNPPHHLRNATALTEMWKEAGIRAAIKVVPNPQYWDVWMTAPLGMTVWAHRPLGVMNLALAYRSNAAWNESAFANPEFDKLLDEAEAIPDPKARSARMADIEALMQREGPIVQTYWRNLISFYDKKVVGFAMHPTYMVFCNELAIKS</sequence>
<protein>
    <submittedName>
        <fullName evidence="1">ABC transporter substrate-binding protein</fullName>
    </submittedName>
</protein>
<evidence type="ECO:0000313" key="1">
    <source>
        <dbReference type="EMBL" id="MBK1868919.1"/>
    </source>
</evidence>
<dbReference type="Proteomes" id="UP000616151">
    <property type="component" value="Unassembled WGS sequence"/>
</dbReference>
<dbReference type="EMBL" id="JAENHL010000007">
    <property type="protein sequence ID" value="MBK1868919.1"/>
    <property type="molecule type" value="Genomic_DNA"/>
</dbReference>
<keyword evidence="2" id="KW-1185">Reference proteome</keyword>
<comment type="caution">
    <text evidence="1">The sequence shown here is derived from an EMBL/GenBank/DDBJ whole genome shotgun (WGS) entry which is preliminary data.</text>
</comment>
<reference evidence="1" key="1">
    <citation type="submission" date="2021-01" db="EMBL/GenBank/DDBJ databases">
        <authorList>
            <person name="Sun Q."/>
        </authorList>
    </citation>
    <scope>NUCLEOTIDE SEQUENCE</scope>
    <source>
        <strain evidence="1">YIM B02566</strain>
    </source>
</reference>
<organism evidence="1 2">
    <name type="scientific">Taklimakanibacter albus</name>
    <dbReference type="NCBI Taxonomy" id="2800327"/>
    <lineage>
        <taxon>Bacteria</taxon>
        <taxon>Pseudomonadati</taxon>
        <taxon>Pseudomonadota</taxon>
        <taxon>Alphaproteobacteria</taxon>
        <taxon>Hyphomicrobiales</taxon>
        <taxon>Aestuariivirgaceae</taxon>
        <taxon>Taklimakanibacter</taxon>
    </lineage>
</organism>